<evidence type="ECO:0000256" key="5">
    <source>
        <dbReference type="ARBA" id="ARBA00023274"/>
    </source>
</evidence>
<keyword evidence="9" id="KW-1185">Reference proteome</keyword>
<accession>A0A072PTF5</accession>
<evidence type="ECO:0000256" key="1">
    <source>
        <dbReference type="ARBA" id="ARBA00004173"/>
    </source>
</evidence>
<evidence type="ECO:0000313" key="8">
    <source>
        <dbReference type="EMBL" id="KEF63042.1"/>
    </source>
</evidence>
<comment type="similarity">
    <text evidence="2">Belongs to the universal ribosomal protein uS8 family.</text>
</comment>
<dbReference type="FunFam" id="3.30.1490.10:FF:000005">
    <property type="entry name" value="Mitochondrial 40S ribosomal protein S8"/>
    <property type="match status" value="1"/>
</dbReference>
<dbReference type="OrthoDB" id="409928at2759"/>
<comment type="caution">
    <text evidence="8">The sequence shown here is derived from an EMBL/GenBank/DDBJ whole genome shotgun (WGS) entry which is preliminary data.</text>
</comment>
<name>A0A072PTF5_9EURO</name>
<keyword evidence="5" id="KW-0687">Ribonucleoprotein</keyword>
<dbReference type="SUPFAM" id="SSF56047">
    <property type="entry name" value="Ribosomal protein S8"/>
    <property type="match status" value="1"/>
</dbReference>
<proteinExistence type="inferred from homology"/>
<organism evidence="8 9">
    <name type="scientific">Exophiala aquamarina CBS 119918</name>
    <dbReference type="NCBI Taxonomy" id="1182545"/>
    <lineage>
        <taxon>Eukaryota</taxon>
        <taxon>Fungi</taxon>
        <taxon>Dikarya</taxon>
        <taxon>Ascomycota</taxon>
        <taxon>Pezizomycotina</taxon>
        <taxon>Eurotiomycetes</taxon>
        <taxon>Chaetothyriomycetidae</taxon>
        <taxon>Chaetothyriales</taxon>
        <taxon>Herpotrichiellaceae</taxon>
        <taxon>Exophiala</taxon>
    </lineage>
</organism>
<dbReference type="Gene3D" id="3.30.1370.30">
    <property type="match status" value="1"/>
</dbReference>
<dbReference type="VEuPathDB" id="FungiDB:A1O9_01018"/>
<dbReference type="InterPro" id="IPR035987">
    <property type="entry name" value="Ribosomal_uS8_sf"/>
</dbReference>
<gene>
    <name evidence="8" type="ORF">A1O9_01018</name>
</gene>
<evidence type="ECO:0000256" key="3">
    <source>
        <dbReference type="ARBA" id="ARBA00022980"/>
    </source>
</evidence>
<dbReference type="Gene3D" id="3.30.1490.10">
    <property type="match status" value="1"/>
</dbReference>
<evidence type="ECO:0000313" key="9">
    <source>
        <dbReference type="Proteomes" id="UP000027920"/>
    </source>
</evidence>
<dbReference type="GO" id="GO:0003735">
    <property type="term" value="F:structural constituent of ribosome"/>
    <property type="evidence" value="ECO:0007669"/>
    <property type="project" value="EnsemblFungi"/>
</dbReference>
<dbReference type="GO" id="GO:0005763">
    <property type="term" value="C:mitochondrial small ribosomal subunit"/>
    <property type="evidence" value="ECO:0007669"/>
    <property type="project" value="EnsemblFungi"/>
</dbReference>
<dbReference type="EMBL" id="AMGV01000001">
    <property type="protein sequence ID" value="KEF63042.1"/>
    <property type="molecule type" value="Genomic_DNA"/>
</dbReference>
<dbReference type="Pfam" id="PF00410">
    <property type="entry name" value="Ribosomal_S8"/>
    <property type="match status" value="1"/>
</dbReference>
<evidence type="ECO:0000256" key="2">
    <source>
        <dbReference type="ARBA" id="ARBA00006471"/>
    </source>
</evidence>
<dbReference type="Proteomes" id="UP000027920">
    <property type="component" value="Unassembled WGS sequence"/>
</dbReference>
<sequence>MSLVHLANVASHLQNASKARLGLTSVPDTKFHLKLMLALQNSGFISTVVRGGPTPPPAHNLLSHPSSTDPSAPIEAVTRHNIASRRLWVGLKYWNSERVLEEVSLISKPTRRIWMDVEGIKELVLGKRHGYVKGLTRPGECLYVSTDRGIFESRDCVEKKIGGMLICRVR</sequence>
<dbReference type="GeneID" id="25275966"/>
<dbReference type="RefSeq" id="XP_013265632.1">
    <property type="nucleotide sequence ID" value="XM_013410178.1"/>
</dbReference>
<evidence type="ECO:0000256" key="4">
    <source>
        <dbReference type="ARBA" id="ARBA00023128"/>
    </source>
</evidence>
<comment type="function">
    <text evidence="6">Component of the mitochondrial ribosome (mitoribosome), a dedicated translation machinery responsible for the synthesis of mitochondrial genome-encoded proteins, including at least some of the essential transmembrane subunits of the mitochondrial respiratory chain. The mitoribosomes are attached to the mitochondrial inner membrane and translation products are cotranslationally integrated into the membrane.</text>
</comment>
<comment type="subcellular location">
    <subcellularLocation>
        <location evidence="1">Mitochondrion</location>
    </subcellularLocation>
</comment>
<dbReference type="AlphaFoldDB" id="A0A072PTF5"/>
<reference evidence="8 9" key="1">
    <citation type="submission" date="2013-03" db="EMBL/GenBank/DDBJ databases">
        <title>The Genome Sequence of Exophiala aquamarina CBS 119918.</title>
        <authorList>
            <consortium name="The Broad Institute Genomics Platform"/>
            <person name="Cuomo C."/>
            <person name="de Hoog S."/>
            <person name="Gorbushina A."/>
            <person name="Walker B."/>
            <person name="Young S.K."/>
            <person name="Zeng Q."/>
            <person name="Gargeya S."/>
            <person name="Fitzgerald M."/>
            <person name="Haas B."/>
            <person name="Abouelleil A."/>
            <person name="Allen A.W."/>
            <person name="Alvarado L."/>
            <person name="Arachchi H.M."/>
            <person name="Berlin A.M."/>
            <person name="Chapman S.B."/>
            <person name="Gainer-Dewar J."/>
            <person name="Goldberg J."/>
            <person name="Griggs A."/>
            <person name="Gujja S."/>
            <person name="Hansen M."/>
            <person name="Howarth C."/>
            <person name="Imamovic A."/>
            <person name="Ireland A."/>
            <person name="Larimer J."/>
            <person name="McCowan C."/>
            <person name="Murphy C."/>
            <person name="Pearson M."/>
            <person name="Poon T.W."/>
            <person name="Priest M."/>
            <person name="Roberts A."/>
            <person name="Saif S."/>
            <person name="Shea T."/>
            <person name="Sisk P."/>
            <person name="Sykes S."/>
            <person name="Wortman J."/>
            <person name="Nusbaum C."/>
            <person name="Birren B."/>
        </authorList>
    </citation>
    <scope>NUCLEOTIDE SEQUENCE [LARGE SCALE GENOMIC DNA]</scope>
    <source>
        <strain evidence="8 9">CBS 119918</strain>
    </source>
</reference>
<protein>
    <recommendedName>
        <fullName evidence="7">Small ribosomal subunit protein uS8m</fullName>
    </recommendedName>
</protein>
<dbReference type="STRING" id="1182545.A0A072PTF5"/>
<dbReference type="InterPro" id="IPR000630">
    <property type="entry name" value="Ribosomal_uS8"/>
</dbReference>
<keyword evidence="4" id="KW-0496">Mitochondrion</keyword>
<evidence type="ECO:0000256" key="7">
    <source>
        <dbReference type="ARBA" id="ARBA00071383"/>
    </source>
</evidence>
<dbReference type="FunFam" id="3.30.1370.30:FF:000006">
    <property type="entry name" value="40S ribosomal protein S8"/>
    <property type="match status" value="1"/>
</dbReference>
<evidence type="ECO:0000256" key="6">
    <source>
        <dbReference type="ARBA" id="ARBA00037226"/>
    </source>
</evidence>
<dbReference type="HOGENOM" id="CLU_107213_0_0_1"/>
<keyword evidence="3 8" id="KW-0689">Ribosomal protein</keyword>
<dbReference type="GO" id="GO:0006412">
    <property type="term" value="P:translation"/>
    <property type="evidence" value="ECO:0007669"/>
    <property type="project" value="InterPro"/>
</dbReference>